<comment type="similarity">
    <text evidence="1">Belongs to the LysR transcriptional regulatory family.</text>
</comment>
<sequence length="303" mass="33343">MLNKVELLRIFCTAAESDSFKAAAVRLGISPQAVTRAVQQLEQSTGEVLFHRSTRHIRLTRFAEGFAVQAKNSLQQLDALFQQHQAVPTHLIAGLVRVAAPRVIRPLLMPVLSALVQQHPALQLDLRLSDQIADVVDEQIDVGVRIGQIRDNGFIARKVSSVGLFLTASPLLLAKHPSPQSLEQLAELPTTALMDKATGRAWHWYFKEGQLWSPKKISFVADDSETEADATLAGLGISQLASCMAIPHLRSGALVRLLPELDPDPWPLSVYRPQRGPVPERVRLVFDRLISALSDPTICPEST</sequence>
<dbReference type="GO" id="GO:0043565">
    <property type="term" value="F:sequence-specific DNA binding"/>
    <property type="evidence" value="ECO:0007669"/>
    <property type="project" value="TreeGrafter"/>
</dbReference>
<dbReference type="InterPro" id="IPR005119">
    <property type="entry name" value="LysR_subst-bd"/>
</dbReference>
<dbReference type="RefSeq" id="WP_147904603.1">
    <property type="nucleotide sequence ID" value="NZ_BAAAGC010000009.1"/>
</dbReference>
<dbReference type="GO" id="GO:0003700">
    <property type="term" value="F:DNA-binding transcription factor activity"/>
    <property type="evidence" value="ECO:0007669"/>
    <property type="project" value="InterPro"/>
</dbReference>
<keyword evidence="4" id="KW-0804">Transcription</keyword>
<feature type="domain" description="HTH lysR-type" evidence="5">
    <location>
        <begin position="1"/>
        <end position="60"/>
    </location>
</feature>
<dbReference type="PROSITE" id="PS50931">
    <property type="entry name" value="HTH_LYSR"/>
    <property type="match status" value="1"/>
</dbReference>
<accession>A0A5C8LX97</accession>
<gene>
    <name evidence="6" type="ORF">FU839_12315</name>
</gene>
<dbReference type="InterPro" id="IPR058163">
    <property type="entry name" value="LysR-type_TF_proteobact-type"/>
</dbReference>
<dbReference type="Proteomes" id="UP000321814">
    <property type="component" value="Unassembled WGS sequence"/>
</dbReference>
<organism evidence="6 7">
    <name type="scientific">Rheinheimera tangshanensis</name>
    <dbReference type="NCBI Taxonomy" id="400153"/>
    <lineage>
        <taxon>Bacteria</taxon>
        <taxon>Pseudomonadati</taxon>
        <taxon>Pseudomonadota</taxon>
        <taxon>Gammaproteobacteria</taxon>
        <taxon>Chromatiales</taxon>
        <taxon>Chromatiaceae</taxon>
        <taxon>Rheinheimera</taxon>
    </lineage>
</organism>
<dbReference type="PANTHER" id="PTHR30537">
    <property type="entry name" value="HTH-TYPE TRANSCRIPTIONAL REGULATOR"/>
    <property type="match status" value="1"/>
</dbReference>
<dbReference type="InterPro" id="IPR036390">
    <property type="entry name" value="WH_DNA-bd_sf"/>
</dbReference>
<dbReference type="GO" id="GO:0006351">
    <property type="term" value="P:DNA-templated transcription"/>
    <property type="evidence" value="ECO:0007669"/>
    <property type="project" value="TreeGrafter"/>
</dbReference>
<dbReference type="SUPFAM" id="SSF53850">
    <property type="entry name" value="Periplasmic binding protein-like II"/>
    <property type="match status" value="1"/>
</dbReference>
<evidence type="ECO:0000313" key="7">
    <source>
        <dbReference type="Proteomes" id="UP000321814"/>
    </source>
</evidence>
<comment type="caution">
    <text evidence="6">The sequence shown here is derived from an EMBL/GenBank/DDBJ whole genome shotgun (WGS) entry which is preliminary data.</text>
</comment>
<keyword evidence="2" id="KW-0805">Transcription regulation</keyword>
<evidence type="ECO:0000256" key="4">
    <source>
        <dbReference type="ARBA" id="ARBA00023163"/>
    </source>
</evidence>
<evidence type="ECO:0000256" key="2">
    <source>
        <dbReference type="ARBA" id="ARBA00023015"/>
    </source>
</evidence>
<reference evidence="6 7" key="1">
    <citation type="submission" date="2019-08" db="EMBL/GenBank/DDBJ databases">
        <title>Draft genome analysis of Rheinheimera tangshanensis isolated from the roots of fresh rice plants (Oryza sativa).</title>
        <authorList>
            <person name="Yu Q."/>
            <person name="Qi Y."/>
            <person name="Zhang H."/>
            <person name="Pu J."/>
        </authorList>
    </citation>
    <scope>NUCLEOTIDE SEQUENCE [LARGE SCALE GENOMIC DNA]</scope>
    <source>
        <strain evidence="6 7">JA3-B52</strain>
    </source>
</reference>
<dbReference type="Pfam" id="PF03466">
    <property type="entry name" value="LysR_substrate"/>
    <property type="match status" value="1"/>
</dbReference>
<name>A0A5C8LX97_9GAMM</name>
<dbReference type="InterPro" id="IPR036388">
    <property type="entry name" value="WH-like_DNA-bd_sf"/>
</dbReference>
<dbReference type="EMBL" id="VRLR01000007">
    <property type="protein sequence ID" value="TXK80309.1"/>
    <property type="molecule type" value="Genomic_DNA"/>
</dbReference>
<evidence type="ECO:0000259" key="5">
    <source>
        <dbReference type="PROSITE" id="PS50931"/>
    </source>
</evidence>
<dbReference type="Pfam" id="PF00126">
    <property type="entry name" value="HTH_1"/>
    <property type="match status" value="1"/>
</dbReference>
<proteinExistence type="inferred from homology"/>
<dbReference type="InterPro" id="IPR000847">
    <property type="entry name" value="LysR_HTH_N"/>
</dbReference>
<keyword evidence="7" id="KW-1185">Reference proteome</keyword>
<dbReference type="CDD" id="cd08422">
    <property type="entry name" value="PBP2_CrgA_like"/>
    <property type="match status" value="1"/>
</dbReference>
<dbReference type="SUPFAM" id="SSF46785">
    <property type="entry name" value="Winged helix' DNA-binding domain"/>
    <property type="match status" value="1"/>
</dbReference>
<dbReference type="Gene3D" id="3.40.190.290">
    <property type="match status" value="1"/>
</dbReference>
<dbReference type="PANTHER" id="PTHR30537:SF5">
    <property type="entry name" value="HTH-TYPE TRANSCRIPTIONAL ACTIVATOR TTDR-RELATED"/>
    <property type="match status" value="1"/>
</dbReference>
<keyword evidence="3" id="KW-0238">DNA-binding</keyword>
<protein>
    <submittedName>
        <fullName evidence="6">LysR family transcriptional regulator</fullName>
    </submittedName>
</protein>
<dbReference type="AlphaFoldDB" id="A0A5C8LX97"/>
<evidence type="ECO:0000313" key="6">
    <source>
        <dbReference type="EMBL" id="TXK80309.1"/>
    </source>
</evidence>
<dbReference type="Gene3D" id="1.10.10.10">
    <property type="entry name" value="Winged helix-like DNA-binding domain superfamily/Winged helix DNA-binding domain"/>
    <property type="match status" value="1"/>
</dbReference>
<dbReference type="OrthoDB" id="8885940at2"/>
<evidence type="ECO:0000256" key="1">
    <source>
        <dbReference type="ARBA" id="ARBA00009437"/>
    </source>
</evidence>
<evidence type="ECO:0000256" key="3">
    <source>
        <dbReference type="ARBA" id="ARBA00023125"/>
    </source>
</evidence>